<protein>
    <submittedName>
        <fullName evidence="2">Uncharacterized protein</fullName>
    </submittedName>
</protein>
<organism evidence="2 3">
    <name type="scientific">Knipowitschia caucasica</name>
    <name type="common">Caucasian dwarf goby</name>
    <name type="synonym">Pomatoschistus caucasicus</name>
    <dbReference type="NCBI Taxonomy" id="637954"/>
    <lineage>
        <taxon>Eukaryota</taxon>
        <taxon>Metazoa</taxon>
        <taxon>Chordata</taxon>
        <taxon>Craniata</taxon>
        <taxon>Vertebrata</taxon>
        <taxon>Euteleostomi</taxon>
        <taxon>Actinopterygii</taxon>
        <taxon>Neopterygii</taxon>
        <taxon>Teleostei</taxon>
        <taxon>Neoteleostei</taxon>
        <taxon>Acanthomorphata</taxon>
        <taxon>Gobiaria</taxon>
        <taxon>Gobiiformes</taxon>
        <taxon>Gobioidei</taxon>
        <taxon>Gobiidae</taxon>
        <taxon>Gobiinae</taxon>
        <taxon>Knipowitschia</taxon>
    </lineage>
</organism>
<evidence type="ECO:0000313" key="2">
    <source>
        <dbReference type="EMBL" id="CAL1600275.1"/>
    </source>
</evidence>
<dbReference type="AlphaFoldDB" id="A0AAV2LD21"/>
<reference evidence="2 3" key="1">
    <citation type="submission" date="2024-04" db="EMBL/GenBank/DDBJ databases">
        <authorList>
            <person name="Waldvogel A.-M."/>
            <person name="Schoenle A."/>
        </authorList>
    </citation>
    <scope>NUCLEOTIDE SEQUENCE [LARGE SCALE GENOMIC DNA]</scope>
</reference>
<name>A0AAV2LD21_KNICA</name>
<accession>A0AAV2LD21</accession>
<feature type="signal peptide" evidence="1">
    <location>
        <begin position="1"/>
        <end position="19"/>
    </location>
</feature>
<dbReference type="InterPro" id="IPR045860">
    <property type="entry name" value="Snake_toxin-like_sf"/>
</dbReference>
<sequence>MKSAVVLLCLLLVLSHGDGLRCFCGGLRICPSGGVETCSSFSELCGRVVITAGASPNYFRGCMSASTCAALDRPGISSAFCCRSDGCNR</sequence>
<keyword evidence="3" id="KW-1185">Reference proteome</keyword>
<dbReference type="EMBL" id="OZ035845">
    <property type="protein sequence ID" value="CAL1600275.1"/>
    <property type="molecule type" value="Genomic_DNA"/>
</dbReference>
<feature type="chain" id="PRO_5043797061" evidence="1">
    <location>
        <begin position="20"/>
        <end position="89"/>
    </location>
</feature>
<evidence type="ECO:0000256" key="1">
    <source>
        <dbReference type="SAM" id="SignalP"/>
    </source>
</evidence>
<evidence type="ECO:0000313" key="3">
    <source>
        <dbReference type="Proteomes" id="UP001497482"/>
    </source>
</evidence>
<dbReference type="Proteomes" id="UP001497482">
    <property type="component" value="Chromosome 23"/>
</dbReference>
<dbReference type="SUPFAM" id="SSF57302">
    <property type="entry name" value="Snake toxin-like"/>
    <property type="match status" value="1"/>
</dbReference>
<proteinExistence type="predicted"/>
<keyword evidence="1" id="KW-0732">Signal</keyword>
<gene>
    <name evidence="2" type="ORF">KC01_LOCUS28379</name>
</gene>